<organism evidence="1 2">
    <name type="scientific">Polyporus arcularius HHB13444</name>
    <dbReference type="NCBI Taxonomy" id="1314778"/>
    <lineage>
        <taxon>Eukaryota</taxon>
        <taxon>Fungi</taxon>
        <taxon>Dikarya</taxon>
        <taxon>Basidiomycota</taxon>
        <taxon>Agaricomycotina</taxon>
        <taxon>Agaricomycetes</taxon>
        <taxon>Polyporales</taxon>
        <taxon>Polyporaceae</taxon>
        <taxon>Polyporus</taxon>
    </lineage>
</organism>
<protein>
    <submittedName>
        <fullName evidence="1">Uncharacterized protein</fullName>
    </submittedName>
</protein>
<dbReference type="InParanoid" id="A0A5C3P9D6"/>
<dbReference type="Proteomes" id="UP000308197">
    <property type="component" value="Unassembled WGS sequence"/>
</dbReference>
<sequence length="212" mass="24024">MFPSLLRPMSFLTLPHSTHPPPTVRNTRPCRSRSFAGSSYGYPLEFQHALAAIRDISPRSLLQPHRATRWSVTLNTCLRIPRIQRDHQSVDCRCTAVANPLGSLLVAQPQALAQTFKPNLPPRVTSHCTYSCEREYQDTARRRRASTAAFSIPPSSPPYPRGCAWTRPGSRRRDRIASLRTFWYRSSSWIVDISKSALANWSCCGISSWKNQ</sequence>
<keyword evidence="2" id="KW-1185">Reference proteome</keyword>
<name>A0A5C3P9D6_9APHY</name>
<gene>
    <name evidence="1" type="ORF">K466DRAFT_157535</name>
</gene>
<evidence type="ECO:0000313" key="2">
    <source>
        <dbReference type="Proteomes" id="UP000308197"/>
    </source>
</evidence>
<reference evidence="1 2" key="1">
    <citation type="journal article" date="2019" name="Nat. Ecol. Evol.">
        <title>Megaphylogeny resolves global patterns of mushroom evolution.</title>
        <authorList>
            <person name="Varga T."/>
            <person name="Krizsan K."/>
            <person name="Foldi C."/>
            <person name="Dima B."/>
            <person name="Sanchez-Garcia M."/>
            <person name="Sanchez-Ramirez S."/>
            <person name="Szollosi G.J."/>
            <person name="Szarkandi J.G."/>
            <person name="Papp V."/>
            <person name="Albert L."/>
            <person name="Andreopoulos W."/>
            <person name="Angelini C."/>
            <person name="Antonin V."/>
            <person name="Barry K.W."/>
            <person name="Bougher N.L."/>
            <person name="Buchanan P."/>
            <person name="Buyck B."/>
            <person name="Bense V."/>
            <person name="Catcheside P."/>
            <person name="Chovatia M."/>
            <person name="Cooper J."/>
            <person name="Damon W."/>
            <person name="Desjardin D."/>
            <person name="Finy P."/>
            <person name="Geml J."/>
            <person name="Haridas S."/>
            <person name="Hughes K."/>
            <person name="Justo A."/>
            <person name="Karasinski D."/>
            <person name="Kautmanova I."/>
            <person name="Kiss B."/>
            <person name="Kocsube S."/>
            <person name="Kotiranta H."/>
            <person name="LaButti K.M."/>
            <person name="Lechner B.E."/>
            <person name="Liimatainen K."/>
            <person name="Lipzen A."/>
            <person name="Lukacs Z."/>
            <person name="Mihaltcheva S."/>
            <person name="Morgado L.N."/>
            <person name="Niskanen T."/>
            <person name="Noordeloos M.E."/>
            <person name="Ohm R.A."/>
            <person name="Ortiz-Santana B."/>
            <person name="Ovrebo C."/>
            <person name="Racz N."/>
            <person name="Riley R."/>
            <person name="Savchenko A."/>
            <person name="Shiryaev A."/>
            <person name="Soop K."/>
            <person name="Spirin V."/>
            <person name="Szebenyi C."/>
            <person name="Tomsovsky M."/>
            <person name="Tulloss R.E."/>
            <person name="Uehling J."/>
            <person name="Grigoriev I.V."/>
            <person name="Vagvolgyi C."/>
            <person name="Papp T."/>
            <person name="Martin F.M."/>
            <person name="Miettinen O."/>
            <person name="Hibbett D.S."/>
            <person name="Nagy L.G."/>
        </authorList>
    </citation>
    <scope>NUCLEOTIDE SEQUENCE [LARGE SCALE GENOMIC DNA]</scope>
    <source>
        <strain evidence="1 2">HHB13444</strain>
    </source>
</reference>
<dbReference type="AlphaFoldDB" id="A0A5C3P9D6"/>
<evidence type="ECO:0000313" key="1">
    <source>
        <dbReference type="EMBL" id="TFK86274.1"/>
    </source>
</evidence>
<accession>A0A5C3P9D6</accession>
<dbReference type="EMBL" id="ML211207">
    <property type="protein sequence ID" value="TFK86274.1"/>
    <property type="molecule type" value="Genomic_DNA"/>
</dbReference>
<proteinExistence type="predicted"/>